<dbReference type="GO" id="GO:0051726">
    <property type="term" value="P:regulation of cell cycle"/>
    <property type="evidence" value="ECO:0007669"/>
    <property type="project" value="TreeGrafter"/>
</dbReference>
<evidence type="ECO:0000256" key="3">
    <source>
        <dbReference type="SAM" id="MobiDB-lite"/>
    </source>
</evidence>
<feature type="non-terminal residue" evidence="4">
    <location>
        <position position="1"/>
    </location>
</feature>
<evidence type="ECO:0000313" key="4">
    <source>
        <dbReference type="EMBL" id="GAV78765.1"/>
    </source>
</evidence>
<comment type="subcellular location">
    <subcellularLocation>
        <location evidence="1">Nucleus</location>
    </subcellularLocation>
</comment>
<dbReference type="InParanoid" id="A0A1Q3CEY2"/>
<proteinExistence type="predicted"/>
<dbReference type="AlphaFoldDB" id="A0A1Q3CEY2"/>
<sequence length="1254" mass="137592">AKTKQEGEVEKPDGLEITAIGSLYKGPWDKKYWSSSRGKDRYPYPVGFQAVRAHNGSRCKIEIHEGSKGPLFVVCLQKFYNSIVMLTDSRLHYLSSRISVGSYITMQITSGDGLSFSGETPDIAWDKFQKKGCPRTKILHGKRFSCKIDGIGFFGFKNPFVQRLLRELAANINGTAEQSLVASSICNGDSRTNDNRYPDMCTYPDLLPFLARPQITKKRSRGCTLSYAKSVSGAGLKRPRTLGLTSSAEDSSSAELYDHLRDGTVPTPKETKINGSHSCESTGIANNFIKDNRHPDRSGDTDAEEISFPMETEDKDASALVQIFKDSPGVNDVDLCAPDTLDFVQDTTTNSSPSSQDKSPCTVKEEITAANMIIPEGLVTESHPEEQTGTNNSNASSERSDLDVFGQEVAKSMMTLLLPQAIPLLKEAPKKKKATISPSANLACREKSEEENNNTSYFACVPPEMLINVGLVVSSLEHTKSLILDSFSDDQCSDPVPNEVISPSNVMEAERDSCAKEAYPLITREGLVGVDVHKSSACCVEASGSNEIPSSDKVYTDLNEKALKGDEHISNSNLGCTTNVFSEETNNACSNLEKKSPDCTEANPNIFWVFAAVNTNAENPTGKVSTDQLLRKDNSVKTGDAESDSITQVPNRIYIRKKVSKMARSTRNYNGPLSETIIYRSLGNDCVPEICHSAKITVPLETQHMSSSNDKLQTEDCIARLGGQSHSLITEKTTNFKHLQNNAPLISQPQTLVCTPESKNTSNLPDTSVSHVEENQNHFDMDLPGHENCIESNRSGLFPNQGTNMCDDNTSNAQEVDLDPDRDVELTNELEGNVELVGCYFHPLPVLALLLSTKGNEIYICVLCGLLADKDRRLFIYKVAIKGPTVGCPSFVGHTSIMLPFSRKDIDREITLESSGLQLTPDGQCLVLLDNIKTPYCSEGRYDCLCSACTSDCFEENALKIVRVKSGYVTVVAKLKTNDNPQCILVCEPNRLIAVGESGRLHLWVMNSAWSALSEEFVIALKDGMSPRIVELKRIPKCASIVLGHNGYGEFSIWDISQRLFISRFSAPTSSINQFFPISLCRWQRIDHVFGCSDVKEYVNRILAATNLQYLGHDESHSFLQSEGEDIAVWLLVSTVSDSDDQLKYISRGHQINPFGWWRLALLVNDKMILGSVLDPRAVAIGALAGQGIIGTDEGHVYMWQFSTGTKLGTLHHFKGGNVSCIATDDAKSGVLAIAGDGGQLLVYMHSPKSDANK</sequence>
<dbReference type="GO" id="GO:0048731">
    <property type="term" value="P:system development"/>
    <property type="evidence" value="ECO:0007669"/>
    <property type="project" value="UniProtKB-ARBA"/>
</dbReference>
<accession>A0A1Q3CEY2</accession>
<dbReference type="PANTHER" id="PTHR22715">
    <property type="entry name" value="TRANSFORMING GROWTH FACTOR BETA REGULATED GENE 1"/>
    <property type="match status" value="1"/>
</dbReference>
<dbReference type="PROSITE" id="PS51543">
    <property type="entry name" value="FYRC"/>
    <property type="match status" value="1"/>
</dbReference>
<dbReference type="GO" id="GO:0140993">
    <property type="term" value="F:histone modifying activity"/>
    <property type="evidence" value="ECO:0007669"/>
    <property type="project" value="UniProtKB-ARBA"/>
</dbReference>
<evidence type="ECO:0000256" key="2">
    <source>
        <dbReference type="ARBA" id="ARBA00023242"/>
    </source>
</evidence>
<keyword evidence="2" id="KW-0539">Nucleus</keyword>
<dbReference type="PANTHER" id="PTHR22715:SF1">
    <property type="entry name" value="DNA BINDING PROTEIN"/>
    <property type="match status" value="1"/>
</dbReference>
<dbReference type="InterPro" id="IPR003888">
    <property type="entry name" value="FYrich_N"/>
</dbReference>
<dbReference type="FunCoup" id="A0A1Q3CEY2">
    <property type="interactions" value="468"/>
</dbReference>
<gene>
    <name evidence="4" type="ORF">CFOL_v3_22230</name>
</gene>
<evidence type="ECO:0000313" key="5">
    <source>
        <dbReference type="Proteomes" id="UP000187406"/>
    </source>
</evidence>
<dbReference type="SUPFAM" id="SSF50978">
    <property type="entry name" value="WD40 repeat-like"/>
    <property type="match status" value="1"/>
</dbReference>
<dbReference type="STRING" id="3775.A0A1Q3CEY2"/>
<dbReference type="Gene3D" id="3.30.160.360">
    <property type="match status" value="1"/>
</dbReference>
<dbReference type="Gene3D" id="2.130.10.10">
    <property type="entry name" value="YVTN repeat-like/Quinoprotein amine dehydrogenase"/>
    <property type="match status" value="1"/>
</dbReference>
<dbReference type="InterPro" id="IPR003889">
    <property type="entry name" value="FYrich_C"/>
</dbReference>
<dbReference type="InterPro" id="IPR036322">
    <property type="entry name" value="WD40_repeat_dom_sf"/>
</dbReference>
<dbReference type="OrthoDB" id="1928087at2759"/>
<keyword evidence="5" id="KW-1185">Reference proteome</keyword>
<protein>
    <submittedName>
        <fullName evidence="4">Uncharacterized protein</fullName>
    </submittedName>
</protein>
<organism evidence="4 5">
    <name type="scientific">Cephalotus follicularis</name>
    <name type="common">Albany pitcher plant</name>
    <dbReference type="NCBI Taxonomy" id="3775"/>
    <lineage>
        <taxon>Eukaryota</taxon>
        <taxon>Viridiplantae</taxon>
        <taxon>Streptophyta</taxon>
        <taxon>Embryophyta</taxon>
        <taxon>Tracheophyta</taxon>
        <taxon>Spermatophyta</taxon>
        <taxon>Magnoliopsida</taxon>
        <taxon>eudicotyledons</taxon>
        <taxon>Gunneridae</taxon>
        <taxon>Pentapetalae</taxon>
        <taxon>rosids</taxon>
        <taxon>fabids</taxon>
        <taxon>Oxalidales</taxon>
        <taxon>Cephalotaceae</taxon>
        <taxon>Cephalotus</taxon>
    </lineage>
</organism>
<dbReference type="InterPro" id="IPR015943">
    <property type="entry name" value="WD40/YVTN_repeat-like_dom_sf"/>
</dbReference>
<dbReference type="Proteomes" id="UP000187406">
    <property type="component" value="Unassembled WGS sequence"/>
</dbReference>
<dbReference type="GO" id="GO:0005634">
    <property type="term" value="C:nucleus"/>
    <property type="evidence" value="ECO:0007669"/>
    <property type="project" value="UniProtKB-SubCell"/>
</dbReference>
<dbReference type="EMBL" id="BDDD01001859">
    <property type="protein sequence ID" value="GAV78765.1"/>
    <property type="molecule type" value="Genomic_DNA"/>
</dbReference>
<dbReference type="Pfam" id="PF05965">
    <property type="entry name" value="FYRC"/>
    <property type="match status" value="1"/>
</dbReference>
<reference evidence="5" key="1">
    <citation type="submission" date="2016-04" db="EMBL/GenBank/DDBJ databases">
        <title>Cephalotus genome sequencing.</title>
        <authorList>
            <person name="Fukushima K."/>
            <person name="Hasebe M."/>
            <person name="Fang X."/>
        </authorList>
    </citation>
    <scope>NUCLEOTIDE SEQUENCE [LARGE SCALE GENOMIC DNA]</scope>
    <source>
        <strain evidence="5">cv. St1</strain>
    </source>
</reference>
<feature type="compositionally biased region" description="Polar residues" evidence="3">
    <location>
        <begin position="387"/>
        <end position="397"/>
    </location>
</feature>
<name>A0A1Q3CEY2_CEPFO</name>
<dbReference type="PROSITE" id="PS51542">
    <property type="entry name" value="FYRN"/>
    <property type="match status" value="1"/>
</dbReference>
<evidence type="ECO:0000256" key="1">
    <source>
        <dbReference type="ARBA" id="ARBA00004123"/>
    </source>
</evidence>
<feature type="region of interest" description="Disordered" evidence="3">
    <location>
        <begin position="378"/>
        <end position="400"/>
    </location>
</feature>
<dbReference type="InterPro" id="IPR040092">
    <property type="entry name" value="TBRG1"/>
</dbReference>
<comment type="caution">
    <text evidence="4">The sequence shown here is derived from an EMBL/GenBank/DDBJ whole genome shotgun (WGS) entry which is preliminary data.</text>
</comment>